<dbReference type="InterPro" id="IPR052707">
    <property type="entry name" value="OsmC_Ohr_Peroxiredoxin"/>
</dbReference>
<dbReference type="PANTHER" id="PTHR42830:SF2">
    <property type="entry name" value="OSMC_OHR FAMILY PROTEIN"/>
    <property type="match status" value="1"/>
</dbReference>
<dbReference type="EMBL" id="FRCB01000004">
    <property type="protein sequence ID" value="SHM01991.1"/>
    <property type="molecule type" value="Genomic_DNA"/>
</dbReference>
<reference evidence="1 2" key="1">
    <citation type="submission" date="2016-11" db="EMBL/GenBank/DDBJ databases">
        <authorList>
            <person name="Varghese N."/>
            <person name="Submissions S."/>
        </authorList>
    </citation>
    <scope>NUCLEOTIDE SEQUENCE [LARGE SCALE GENOMIC DNA]</scope>
    <source>
        <strain evidence="1 2">DSM 28249</strain>
    </source>
</reference>
<dbReference type="AlphaFoldDB" id="A0A1M7FD51"/>
<dbReference type="InterPro" id="IPR036102">
    <property type="entry name" value="OsmC/Ohrsf"/>
</dbReference>
<evidence type="ECO:0000313" key="1">
    <source>
        <dbReference type="EMBL" id="SHM01991.1"/>
    </source>
</evidence>
<proteinExistence type="predicted"/>
<accession>A0A1M7FD51</accession>
<dbReference type="InterPro" id="IPR015946">
    <property type="entry name" value="KH_dom-like_a/b"/>
</dbReference>
<name>A0A1M7FD51_9RHOB</name>
<evidence type="ECO:0000313" key="2">
    <source>
        <dbReference type="Proteomes" id="UP000322545"/>
    </source>
</evidence>
<dbReference type="RefSeq" id="WP_223228369.1">
    <property type="nucleotide sequence ID" value="NZ_FRCB01000004.1"/>
</dbReference>
<protein>
    <submittedName>
        <fullName evidence="1">Organic hydroperoxide reductase OsmC/OhrA</fullName>
    </submittedName>
</protein>
<dbReference type="Pfam" id="PF02566">
    <property type="entry name" value="OsmC"/>
    <property type="match status" value="1"/>
</dbReference>
<dbReference type="SUPFAM" id="SSF82784">
    <property type="entry name" value="OsmC-like"/>
    <property type="match status" value="1"/>
</dbReference>
<dbReference type="Gene3D" id="3.30.300.20">
    <property type="match status" value="1"/>
</dbReference>
<sequence length="161" mass="16935">MTGAEQGAPVYRARIVWTGNRGQGTASYTGYDRSWNVETPGKPVIACSNDPLLGGDPARHNPEDMLISALSACHMLWFLHFAADAGIAVQAYEDDPEALGEVTAGGAGQFLSATLRPRITVAAGTDLAAADGLHGRVHDVCFIARSVAFPVAVAARYRIAP</sequence>
<dbReference type="InterPro" id="IPR003718">
    <property type="entry name" value="OsmC/Ohr_fam"/>
</dbReference>
<dbReference type="PANTHER" id="PTHR42830">
    <property type="entry name" value="OSMOTICALLY INDUCIBLE FAMILY PROTEIN"/>
    <property type="match status" value="1"/>
</dbReference>
<organism evidence="1 2">
    <name type="scientific">Roseovarius litoreus</name>
    <dbReference type="NCBI Taxonomy" id="1155722"/>
    <lineage>
        <taxon>Bacteria</taxon>
        <taxon>Pseudomonadati</taxon>
        <taxon>Pseudomonadota</taxon>
        <taxon>Alphaproteobacteria</taxon>
        <taxon>Rhodobacterales</taxon>
        <taxon>Roseobacteraceae</taxon>
        <taxon>Roseovarius</taxon>
    </lineage>
</organism>
<dbReference type="Proteomes" id="UP000322545">
    <property type="component" value="Unassembled WGS sequence"/>
</dbReference>
<keyword evidence="2" id="KW-1185">Reference proteome</keyword>
<gene>
    <name evidence="1" type="ORF">SAMN05443432_104149</name>
</gene>